<reference evidence="1 2" key="1">
    <citation type="submission" date="2018-04" db="EMBL/GenBank/DDBJ databases">
        <title>Novel Campyloabacter and Helicobacter Species and Strains.</title>
        <authorList>
            <person name="Mannion A.J."/>
            <person name="Shen Z."/>
            <person name="Fox J.G."/>
        </authorList>
    </citation>
    <scope>NUCLEOTIDE SEQUENCE [LARGE SCALE GENOMIC DNA]</scope>
    <source>
        <strain evidence="1 2">ATCC 700242</strain>
    </source>
</reference>
<proteinExistence type="predicted"/>
<dbReference type="EMBL" id="NXLU01000003">
    <property type="protein sequence ID" value="RDU69307.1"/>
    <property type="molecule type" value="Genomic_DNA"/>
</dbReference>
<keyword evidence="2" id="KW-1185">Reference proteome</keyword>
<comment type="caution">
    <text evidence="1">The sequence shown here is derived from an EMBL/GenBank/DDBJ whole genome shotgun (WGS) entry which is preliminary data.</text>
</comment>
<evidence type="ECO:0000313" key="2">
    <source>
        <dbReference type="Proteomes" id="UP000257067"/>
    </source>
</evidence>
<gene>
    <name evidence="1" type="ORF">CQA62_03980</name>
</gene>
<sequence>MGKMARAKIDFRKYLECEKYEYKASPRKNIVKKEVTQFWSRHYHYNKTRELDRASQGGSALF</sequence>
<accession>A0A3D8IVL1</accession>
<protein>
    <submittedName>
        <fullName evidence="1">Uncharacterized protein</fullName>
    </submittedName>
</protein>
<dbReference type="Proteomes" id="UP000257067">
    <property type="component" value="Unassembled WGS sequence"/>
</dbReference>
<name>A0A3D8IVL1_9HELI</name>
<dbReference type="AlphaFoldDB" id="A0A3D8IVL1"/>
<evidence type="ECO:0000313" key="1">
    <source>
        <dbReference type="EMBL" id="RDU69307.1"/>
    </source>
</evidence>
<organism evidence="1 2">
    <name type="scientific">Helicobacter cholecystus</name>
    <dbReference type="NCBI Taxonomy" id="45498"/>
    <lineage>
        <taxon>Bacteria</taxon>
        <taxon>Pseudomonadati</taxon>
        <taxon>Campylobacterota</taxon>
        <taxon>Epsilonproteobacteria</taxon>
        <taxon>Campylobacterales</taxon>
        <taxon>Helicobacteraceae</taxon>
        <taxon>Helicobacter</taxon>
    </lineage>
</organism>